<keyword evidence="4" id="KW-0805">Transcription regulation</keyword>
<dbReference type="GO" id="GO:0048315">
    <property type="term" value="P:conidium formation"/>
    <property type="evidence" value="ECO:0007669"/>
    <property type="project" value="UniProtKB-KW"/>
</dbReference>
<evidence type="ECO:0000256" key="7">
    <source>
        <dbReference type="ARBA" id="ARBA00023321"/>
    </source>
</evidence>
<evidence type="ECO:0000256" key="2">
    <source>
        <dbReference type="ARBA" id="ARBA00015342"/>
    </source>
</evidence>
<accession>A0A7U2IA45</accession>
<keyword evidence="5" id="KW-0010">Activator</keyword>
<name>A0A7U2IA45_PHANO</name>
<evidence type="ECO:0000256" key="3">
    <source>
        <dbReference type="ARBA" id="ARBA00022969"/>
    </source>
</evidence>
<feature type="region of interest" description="Disordered" evidence="8">
    <location>
        <begin position="420"/>
        <end position="524"/>
    </location>
</feature>
<proteinExistence type="inferred from homology"/>
<dbReference type="EMBL" id="CP069042">
    <property type="protein sequence ID" value="QRD06067.1"/>
    <property type="molecule type" value="Genomic_DNA"/>
</dbReference>
<dbReference type="PANTHER" id="PTHR22934:SF25">
    <property type="entry name" value="DEVELOPMENTAL REGULATORY PROTEIN WETA"/>
    <property type="match status" value="1"/>
</dbReference>
<protein>
    <recommendedName>
        <fullName evidence="2">Developmental regulatory protein wetA</fullName>
    </recommendedName>
</protein>
<reference evidence="10" key="1">
    <citation type="journal article" date="2021" name="BMC Genomics">
        <title>Chromosome-level genome assembly and manually-curated proteome of model necrotroph Parastagonospora nodorum Sn15 reveals a genome-wide trove of candidate effector homologs, and redundancy of virulence-related functions within an accessory chromosome.</title>
        <authorList>
            <person name="Bertazzoni S."/>
            <person name="Jones D.A.B."/>
            <person name="Phan H.T."/>
            <person name="Tan K.-C."/>
            <person name="Hane J.K."/>
        </authorList>
    </citation>
    <scope>NUCLEOTIDE SEQUENCE [LARGE SCALE GENOMIC DNA]</scope>
    <source>
        <strain evidence="10">SN15 / ATCC MYA-4574 / FGSC 10173)</strain>
    </source>
</reference>
<organism evidence="9 10">
    <name type="scientific">Phaeosphaeria nodorum (strain SN15 / ATCC MYA-4574 / FGSC 10173)</name>
    <name type="common">Glume blotch fungus</name>
    <name type="synonym">Parastagonospora nodorum</name>
    <dbReference type="NCBI Taxonomy" id="321614"/>
    <lineage>
        <taxon>Eukaryota</taxon>
        <taxon>Fungi</taxon>
        <taxon>Dikarya</taxon>
        <taxon>Ascomycota</taxon>
        <taxon>Pezizomycotina</taxon>
        <taxon>Dothideomycetes</taxon>
        <taxon>Pleosporomycetidae</taxon>
        <taxon>Pleosporales</taxon>
        <taxon>Pleosporineae</taxon>
        <taxon>Phaeosphaeriaceae</taxon>
        <taxon>Parastagonospora</taxon>
    </lineage>
</organism>
<dbReference type="GO" id="GO:0030435">
    <property type="term" value="P:sporulation resulting in formation of a cellular spore"/>
    <property type="evidence" value="ECO:0007669"/>
    <property type="project" value="UniProtKB-KW"/>
</dbReference>
<keyword evidence="10" id="KW-1185">Reference proteome</keyword>
<dbReference type="AlphaFoldDB" id="A0A7U2IA45"/>
<evidence type="ECO:0000256" key="8">
    <source>
        <dbReference type="SAM" id="MobiDB-lite"/>
    </source>
</evidence>
<evidence type="ECO:0000256" key="6">
    <source>
        <dbReference type="ARBA" id="ARBA00023163"/>
    </source>
</evidence>
<dbReference type="VEuPathDB" id="FungiDB:JI435_146310"/>
<evidence type="ECO:0000313" key="10">
    <source>
        <dbReference type="Proteomes" id="UP000663193"/>
    </source>
</evidence>
<evidence type="ECO:0000313" key="9">
    <source>
        <dbReference type="EMBL" id="QRD06067.1"/>
    </source>
</evidence>
<dbReference type="OrthoDB" id="2575228at2759"/>
<keyword evidence="7" id="KW-0183">Conidiation</keyword>
<keyword evidence="6" id="KW-0804">Transcription</keyword>
<keyword evidence="3" id="KW-0749">Sporulation</keyword>
<evidence type="ECO:0000256" key="4">
    <source>
        <dbReference type="ARBA" id="ARBA00023015"/>
    </source>
</evidence>
<feature type="compositionally biased region" description="Polar residues" evidence="8">
    <location>
        <begin position="446"/>
        <end position="460"/>
    </location>
</feature>
<dbReference type="Proteomes" id="UP000663193">
    <property type="component" value="Chromosome 20"/>
</dbReference>
<evidence type="ECO:0000256" key="5">
    <source>
        <dbReference type="ARBA" id="ARBA00023159"/>
    </source>
</evidence>
<comment type="similarity">
    <text evidence="1">Belongs to the wetA family.</text>
</comment>
<evidence type="ECO:0000256" key="1">
    <source>
        <dbReference type="ARBA" id="ARBA00008881"/>
    </source>
</evidence>
<dbReference type="InterPro" id="IPR040112">
    <property type="entry name" value="WetA"/>
</dbReference>
<feature type="region of interest" description="Disordered" evidence="8">
    <location>
        <begin position="195"/>
        <end position="214"/>
    </location>
</feature>
<sequence>MDTVDLDQLFEEYVETDFLQHCSDPVVDRSSSEDLARLFDLSSTNESAVYPSTPILHQDEDMAWQQAVQKSGQNPALTVSNDSFSFRVDAKGKESLSDSELLNFEDLFDSERNQLRSYSQPSTPRPHTTKAIKKAVSFHQDHSLVRGIHKLSRKTSTPAFAKMMQPSFYRSPIPDVWSRKMEATADAYSMRVAPHGITSPPPSSKLTHHENSSGFFSQHAQPYAEDQSPLASPTTNHNGMNFANYQITPQASPAIGISNSNNNSNNDPFNDNMGLTFSSSVSSAALSALQTPPSSLRMPMTTWGPTDTSPAMDFGFSASPDYSTTKTAGWWDNTDAAAVGPTYRESNQRTTSQYSNGSMEGLGISCDSASFGDFGVAGLGISNGNGDVSVSTHHSAPASFDLGHPQQHYTTAYPQQHNHIVPIGHRPHSRTPSPNPQPQFHRRRPSSQTLRHQASHQNLNAARRKSSAAAPRQASTPNVGFVNFTPHDSRKILTGVAPSGSSKTKARREKEAAEKRRKLSQAAMKAVMEAGGDVDSLRRLEREGLLVLEN</sequence>
<gene>
    <name evidence="9" type="ORF">JI435_146310</name>
</gene>
<dbReference type="PANTHER" id="PTHR22934">
    <property type="entry name" value="PROTEIN ESC1/WETA-RELATED"/>
    <property type="match status" value="1"/>
</dbReference>